<reference evidence="3" key="1">
    <citation type="submission" date="2021-02" db="EMBL/GenBank/DDBJ databases">
        <title>First Annotated Genome of the Yellow-green Alga Tribonema minus.</title>
        <authorList>
            <person name="Mahan K.M."/>
        </authorList>
    </citation>
    <scope>NUCLEOTIDE SEQUENCE</scope>
    <source>
        <strain evidence="3">UTEX B ZZ1240</strain>
    </source>
</reference>
<dbReference type="AlphaFoldDB" id="A0A836C7Y3"/>
<dbReference type="SUPFAM" id="SSF53335">
    <property type="entry name" value="S-adenosyl-L-methionine-dependent methyltransferases"/>
    <property type="match status" value="1"/>
</dbReference>
<dbReference type="GO" id="GO:0015995">
    <property type="term" value="P:chlorophyll biosynthetic process"/>
    <property type="evidence" value="ECO:0007669"/>
    <property type="project" value="InterPro"/>
</dbReference>
<organism evidence="3 4">
    <name type="scientific">Tribonema minus</name>
    <dbReference type="NCBI Taxonomy" id="303371"/>
    <lineage>
        <taxon>Eukaryota</taxon>
        <taxon>Sar</taxon>
        <taxon>Stramenopiles</taxon>
        <taxon>Ochrophyta</taxon>
        <taxon>PX clade</taxon>
        <taxon>Xanthophyceae</taxon>
        <taxon>Tribonematales</taxon>
        <taxon>Tribonemataceae</taxon>
        <taxon>Tribonema</taxon>
    </lineage>
</organism>
<evidence type="ECO:0000313" key="4">
    <source>
        <dbReference type="Proteomes" id="UP000664859"/>
    </source>
</evidence>
<keyword evidence="3" id="KW-0489">Methyltransferase</keyword>
<dbReference type="InterPro" id="IPR010251">
    <property type="entry name" value="Mg_prot_MeTrfase"/>
</dbReference>
<dbReference type="EMBL" id="JAFCMP010000537">
    <property type="protein sequence ID" value="KAG5176380.1"/>
    <property type="molecule type" value="Genomic_DNA"/>
</dbReference>
<dbReference type="PROSITE" id="PS51556">
    <property type="entry name" value="SAM_MT_MG_PIX"/>
    <property type="match status" value="1"/>
</dbReference>
<dbReference type="Pfam" id="PF07109">
    <property type="entry name" value="Mg-por_mtran_C"/>
    <property type="match status" value="1"/>
</dbReference>
<feature type="domain" description="Magnesium-protoporphyrin IX methyltransferase C-terminal" evidence="2">
    <location>
        <begin position="176"/>
        <end position="272"/>
    </location>
</feature>
<feature type="chain" id="PRO_5032866117" evidence="1">
    <location>
        <begin position="17"/>
        <end position="273"/>
    </location>
</feature>
<dbReference type="NCBIfam" id="TIGR02021">
    <property type="entry name" value="BchM-ChlM"/>
    <property type="match status" value="1"/>
</dbReference>
<dbReference type="Gene3D" id="3.40.50.150">
    <property type="entry name" value="Vaccinia Virus protein VP39"/>
    <property type="match status" value="1"/>
</dbReference>
<evidence type="ECO:0000259" key="2">
    <source>
        <dbReference type="Pfam" id="PF07109"/>
    </source>
</evidence>
<dbReference type="InterPro" id="IPR010940">
    <property type="entry name" value="Mg_prot_MeTrfase_C"/>
</dbReference>
<evidence type="ECO:0000313" key="3">
    <source>
        <dbReference type="EMBL" id="KAG5176380.1"/>
    </source>
</evidence>
<evidence type="ECO:0000256" key="1">
    <source>
        <dbReference type="SAM" id="SignalP"/>
    </source>
</evidence>
<keyword evidence="4" id="KW-1185">Reference proteome</keyword>
<dbReference type="GO" id="GO:0046406">
    <property type="term" value="F:magnesium protoporphyrin IX methyltransferase activity"/>
    <property type="evidence" value="ECO:0007669"/>
    <property type="project" value="InterPro"/>
</dbReference>
<proteinExistence type="predicted"/>
<dbReference type="CDD" id="cd02440">
    <property type="entry name" value="AdoMet_MTases"/>
    <property type="match status" value="1"/>
</dbReference>
<sequence>MVRIVAVALLACGAEAFLAPSAQLNTAVRSVAVSRSSALHMSTPVVDKDKEEVTEYFNNNGFERWNKIYSDSDEVNAVQKDIRDGHGQTVDKVLAWIDADGDAAKRTFCDAGCGVGSLTIPLGMRGAKVAASDISKAMTTEAAARTKVALGSDAKRITFQTSDLESLSGSYDTVCCIDVMIHYPTDKMTEMVSKLCSMATNRVIISFAPDTWYYTALKAFGGLFPGPSKTTRAYLHKEEAVIAALKSAGFEVQRTQFTGTNFYFSRLLEATRA</sequence>
<name>A0A836C7Y3_9STRA</name>
<keyword evidence="1" id="KW-0732">Signal</keyword>
<dbReference type="InterPro" id="IPR029063">
    <property type="entry name" value="SAM-dependent_MTases_sf"/>
</dbReference>
<dbReference type="PANTHER" id="PTHR43861">
    <property type="entry name" value="TRANS-ACONITATE 2-METHYLTRANSFERASE-RELATED"/>
    <property type="match status" value="1"/>
</dbReference>
<protein>
    <submittedName>
        <fullName evidence="3">Magnesium-protoporphyrin IX methyltransferase, putative chloroplast</fullName>
    </submittedName>
</protein>
<dbReference type="GO" id="GO:0032259">
    <property type="term" value="P:methylation"/>
    <property type="evidence" value="ECO:0007669"/>
    <property type="project" value="UniProtKB-KW"/>
</dbReference>
<gene>
    <name evidence="3" type="ORF">JKP88DRAFT_202991</name>
</gene>
<feature type="signal peptide" evidence="1">
    <location>
        <begin position="1"/>
        <end position="16"/>
    </location>
</feature>
<keyword evidence="3" id="KW-0808">Transferase</keyword>
<dbReference type="Proteomes" id="UP000664859">
    <property type="component" value="Unassembled WGS sequence"/>
</dbReference>
<accession>A0A836C7Y3</accession>
<comment type="caution">
    <text evidence="3">The sequence shown here is derived from an EMBL/GenBank/DDBJ whole genome shotgun (WGS) entry which is preliminary data.</text>
</comment>
<dbReference type="OrthoDB" id="66144at2759"/>